<protein>
    <recommendedName>
        <fullName evidence="3">Beta-lactamase class A catalytic domain-containing protein</fullName>
    </recommendedName>
</protein>
<dbReference type="InterPro" id="IPR000871">
    <property type="entry name" value="Beta-lactam_class-A"/>
</dbReference>
<organism evidence="4 5">
    <name type="scientific">Rubrobacter xylanophilus</name>
    <dbReference type="NCBI Taxonomy" id="49319"/>
    <lineage>
        <taxon>Bacteria</taxon>
        <taxon>Bacillati</taxon>
        <taxon>Actinomycetota</taxon>
        <taxon>Rubrobacteria</taxon>
        <taxon>Rubrobacterales</taxon>
        <taxon>Rubrobacteraceae</taxon>
        <taxon>Rubrobacter</taxon>
    </lineage>
</organism>
<evidence type="ECO:0000313" key="5">
    <source>
        <dbReference type="Proteomes" id="UP000318065"/>
    </source>
</evidence>
<proteinExistence type="predicted"/>
<feature type="region of interest" description="Disordered" evidence="1">
    <location>
        <begin position="253"/>
        <end position="275"/>
    </location>
</feature>
<feature type="signal peptide" evidence="2">
    <location>
        <begin position="1"/>
        <end position="34"/>
    </location>
</feature>
<name>A0A510HGS5_9ACTN</name>
<keyword evidence="5" id="KW-1185">Reference proteome</keyword>
<dbReference type="Proteomes" id="UP000318065">
    <property type="component" value="Chromosome"/>
</dbReference>
<dbReference type="GO" id="GO:0046677">
    <property type="term" value="P:response to antibiotic"/>
    <property type="evidence" value="ECO:0007669"/>
    <property type="project" value="InterPro"/>
</dbReference>
<dbReference type="InterPro" id="IPR012338">
    <property type="entry name" value="Beta-lactam/transpept-like"/>
</dbReference>
<dbReference type="InterPro" id="IPR045155">
    <property type="entry name" value="Beta-lactam_cat"/>
</dbReference>
<dbReference type="GO" id="GO:0008800">
    <property type="term" value="F:beta-lactamase activity"/>
    <property type="evidence" value="ECO:0007669"/>
    <property type="project" value="InterPro"/>
</dbReference>
<evidence type="ECO:0000259" key="3">
    <source>
        <dbReference type="Pfam" id="PF13354"/>
    </source>
</evidence>
<dbReference type="Gene3D" id="3.40.710.10">
    <property type="entry name" value="DD-peptidase/beta-lactamase superfamily"/>
    <property type="match status" value="1"/>
</dbReference>
<dbReference type="EMBL" id="AP019791">
    <property type="protein sequence ID" value="BBL79192.1"/>
    <property type="molecule type" value="Genomic_DNA"/>
</dbReference>
<dbReference type="PANTHER" id="PTHR35333">
    <property type="entry name" value="BETA-LACTAMASE"/>
    <property type="match status" value="1"/>
</dbReference>
<feature type="domain" description="Beta-lactamase class A catalytic" evidence="3">
    <location>
        <begin position="303"/>
        <end position="517"/>
    </location>
</feature>
<accession>A0A510HGS5</accession>
<dbReference type="PANTHER" id="PTHR35333:SF4">
    <property type="entry name" value="SLR0121 PROTEIN"/>
    <property type="match status" value="1"/>
</dbReference>
<sequence>MGARERAKFRKQKTRRRRARALLLLVAAALALVAARQGLSALERTADPEASRVAATSRDPSASPLGAPDPPNLTIAGHAYEAVAGELPGVGPRDVSGVRQSVLDPTWSSARIRPPGLEDGHYYAVFLRRKGGDWRAERSVLIENQAHPEDVRTLLEGEIPGDLISPLFPREERRPPAGGPAARAVQVVEQATGRGGWEAEGVESSGEYHRIRIRTREGEAWTDVYLQGIETRAVGRDITSAELPGFPPELVEEGEMASPEPARIPPPDPVTENLPDDEKYRERVERGLREAEEAVREHPGIAGFYVRDLESGAGYGVRPDHVFFSASTIKVPVMIAVYRRIDEGRLDYSDRIVTTEEDWAAGAGWLRWQTPGAKSTVEDALWLMITQSDNVATNALVRLVGGPDYVNRVARSLGARDTVLYWKLSSERAAVPTLDNRTTPRDMALLLARIRSGEAASRHSCREMLGLLEQNDLEWWIEGGVPPGVKVANKGGWLDATYNDAGIVEYEERPYVLAIFTEYGPDLNEGGRYLQRISRAVWLAQSGKTVEEYRRESGASGRPSNPGAPQP</sequence>
<dbReference type="SUPFAM" id="SSF56601">
    <property type="entry name" value="beta-lactamase/transpeptidase-like"/>
    <property type="match status" value="1"/>
</dbReference>
<dbReference type="RefSeq" id="WP_244299917.1">
    <property type="nucleotide sequence ID" value="NZ_AP019791.1"/>
</dbReference>
<evidence type="ECO:0000256" key="2">
    <source>
        <dbReference type="SAM" id="SignalP"/>
    </source>
</evidence>
<feature type="chain" id="PRO_5038554775" description="Beta-lactamase class A catalytic domain-containing protein" evidence="2">
    <location>
        <begin position="35"/>
        <end position="567"/>
    </location>
</feature>
<gene>
    <name evidence="4" type="ORF">RxyAA322_10460</name>
</gene>
<dbReference type="GO" id="GO:0030655">
    <property type="term" value="P:beta-lactam antibiotic catabolic process"/>
    <property type="evidence" value="ECO:0007669"/>
    <property type="project" value="InterPro"/>
</dbReference>
<reference evidence="4" key="1">
    <citation type="journal article" date="2019" name="Microbiol. Resour. Announc.">
        <title>Complete Genome Sequence of Rubrobacter xylanophilus Strain AA3-22, Isolated from Arima Onsen in Japan.</title>
        <authorList>
            <person name="Tomariguchi N."/>
            <person name="Miyazaki K."/>
        </authorList>
    </citation>
    <scope>NUCLEOTIDE SEQUENCE [LARGE SCALE GENOMIC DNA]</scope>
    <source>
        <strain evidence="4">AA3-22</strain>
    </source>
</reference>
<feature type="region of interest" description="Disordered" evidence="1">
    <location>
        <begin position="544"/>
        <end position="567"/>
    </location>
</feature>
<evidence type="ECO:0000256" key="1">
    <source>
        <dbReference type="SAM" id="MobiDB-lite"/>
    </source>
</evidence>
<feature type="region of interest" description="Disordered" evidence="1">
    <location>
        <begin position="45"/>
        <end position="72"/>
    </location>
</feature>
<dbReference type="Pfam" id="PF13354">
    <property type="entry name" value="Beta-lactamase2"/>
    <property type="match status" value="1"/>
</dbReference>
<evidence type="ECO:0000313" key="4">
    <source>
        <dbReference type="EMBL" id="BBL79192.1"/>
    </source>
</evidence>
<dbReference type="AlphaFoldDB" id="A0A510HGS5"/>
<keyword evidence="2" id="KW-0732">Signal</keyword>